<dbReference type="EMBL" id="LR796753">
    <property type="protein sequence ID" value="CAB4163286.1"/>
    <property type="molecule type" value="Genomic_DNA"/>
</dbReference>
<proteinExistence type="predicted"/>
<reference evidence="1" key="1">
    <citation type="submission" date="2020-04" db="EMBL/GenBank/DDBJ databases">
        <authorList>
            <person name="Chiriac C."/>
            <person name="Salcher M."/>
            <person name="Ghai R."/>
            <person name="Kavagutti S V."/>
        </authorList>
    </citation>
    <scope>NUCLEOTIDE SEQUENCE</scope>
</reference>
<accession>A0A6J5P036</accession>
<sequence>MAMYFEHDGENLSSQPRHNTKLSTHQQVAELAESIAAEVIVARYFGLDYSIEHSCFKLEADVGKGIEVRWTHYTSGQLIIRANDREDDVAVLVIGRSPHFQIAGWIPVSIARKPRFRSGLFDNWAVPQSSLKPIEELAGSQYGRVIR</sequence>
<gene>
    <name evidence="1" type="ORF">UFOVP802_15</name>
</gene>
<evidence type="ECO:0000313" key="1">
    <source>
        <dbReference type="EMBL" id="CAB4163286.1"/>
    </source>
</evidence>
<protein>
    <submittedName>
        <fullName evidence="1">Uncharacterized protein</fullName>
    </submittedName>
</protein>
<organism evidence="1">
    <name type="scientific">uncultured Caudovirales phage</name>
    <dbReference type="NCBI Taxonomy" id="2100421"/>
    <lineage>
        <taxon>Viruses</taxon>
        <taxon>Duplodnaviria</taxon>
        <taxon>Heunggongvirae</taxon>
        <taxon>Uroviricota</taxon>
        <taxon>Caudoviricetes</taxon>
        <taxon>Peduoviridae</taxon>
        <taxon>Maltschvirus</taxon>
        <taxon>Maltschvirus maltsch</taxon>
    </lineage>
</organism>
<name>A0A6J5P036_9CAUD</name>